<protein>
    <submittedName>
        <fullName evidence="1">Dodecin family protein</fullName>
    </submittedName>
</protein>
<dbReference type="PANTHER" id="PTHR39324:SF1">
    <property type="entry name" value="CALCIUM DODECIN"/>
    <property type="match status" value="1"/>
</dbReference>
<dbReference type="RefSeq" id="WP_165277756.1">
    <property type="nucleotide sequence ID" value="NZ_JAUZQE010000009.1"/>
</dbReference>
<keyword evidence="2" id="KW-1185">Reference proteome</keyword>
<reference evidence="1 2" key="1">
    <citation type="submission" date="2023-08" db="EMBL/GenBank/DDBJ databases">
        <title>Alcaligenaceae gen. nov., a novel taxon isolated from the sludge of Yixing Pesticide Factory.</title>
        <authorList>
            <person name="Ruan L."/>
        </authorList>
    </citation>
    <scope>NUCLEOTIDE SEQUENCE [LARGE SCALE GENOMIC DNA]</scope>
    <source>
        <strain evidence="1 2">LG-2</strain>
    </source>
</reference>
<evidence type="ECO:0000313" key="1">
    <source>
        <dbReference type="EMBL" id="MDR4125474.1"/>
    </source>
</evidence>
<accession>A0ABU1D4W6</accession>
<dbReference type="Pfam" id="PF07311">
    <property type="entry name" value="Dodecin"/>
    <property type="match status" value="1"/>
</dbReference>
<dbReference type="InterPro" id="IPR009923">
    <property type="entry name" value="Dodecin"/>
</dbReference>
<gene>
    <name evidence="1" type="ORF">Q8947_05700</name>
</gene>
<dbReference type="EMBL" id="JAUZQE010000009">
    <property type="protein sequence ID" value="MDR4125474.1"/>
    <property type="molecule type" value="Genomic_DNA"/>
</dbReference>
<dbReference type="Gene3D" id="3.30.1660.10">
    <property type="entry name" value="Flavin-binding protein dodecin"/>
    <property type="match status" value="1"/>
</dbReference>
<dbReference type="InterPro" id="IPR036694">
    <property type="entry name" value="Dodecin-like_sf"/>
</dbReference>
<sequence length="69" mass="7676">MSNHVYKSIELTGSSTTSIEDAVSTAIERASETVRNISWFEVVETRGHVREGKVAYWQVTVKVGFTLDA</sequence>
<organism evidence="1 2">
    <name type="scientific">Yanghanlia caeni</name>
    <dbReference type="NCBI Taxonomy" id="3064283"/>
    <lineage>
        <taxon>Bacteria</taxon>
        <taxon>Pseudomonadati</taxon>
        <taxon>Pseudomonadota</taxon>
        <taxon>Betaproteobacteria</taxon>
        <taxon>Burkholderiales</taxon>
        <taxon>Alcaligenaceae</taxon>
        <taxon>Yanghanlia</taxon>
    </lineage>
</organism>
<dbReference type="InterPro" id="IPR025543">
    <property type="entry name" value="Dodecin-like"/>
</dbReference>
<dbReference type="SUPFAM" id="SSF89807">
    <property type="entry name" value="Dodecin-like"/>
    <property type="match status" value="1"/>
</dbReference>
<comment type="caution">
    <text evidence="1">The sequence shown here is derived from an EMBL/GenBank/DDBJ whole genome shotgun (WGS) entry which is preliminary data.</text>
</comment>
<dbReference type="InterPro" id="IPR050049">
    <property type="entry name" value="Dodecin_bact"/>
</dbReference>
<dbReference type="NCBIfam" id="NF043052">
    <property type="entry name" value="DodecBact"/>
    <property type="match status" value="1"/>
</dbReference>
<name>A0ABU1D4W6_9BURK</name>
<proteinExistence type="predicted"/>
<dbReference type="PANTHER" id="PTHR39324">
    <property type="entry name" value="CALCIUM DODECIN"/>
    <property type="match status" value="1"/>
</dbReference>
<evidence type="ECO:0000313" key="2">
    <source>
        <dbReference type="Proteomes" id="UP001232156"/>
    </source>
</evidence>
<dbReference type="Proteomes" id="UP001232156">
    <property type="component" value="Unassembled WGS sequence"/>
</dbReference>